<sequence>MDKITYPQMKNIFGLAKQAQINNDELHDLVHSVTGSNSIKALSKAQGIKVIDRLNQLLGKSKPSTRATPNQIWQINKLAKELGWNNDPRRLRGFLEKQQGVSHTSYLSPTQASNVIESLKAIKRRTMEGGRRSHGTS</sequence>
<reference evidence="1" key="1">
    <citation type="submission" date="2022-06" db="EMBL/GenBank/DDBJ databases">
        <authorList>
            <person name="Dietemann V."/>
            <person name="Ory F."/>
            <person name="Dainat B."/>
            <person name="Oberhansli S."/>
        </authorList>
    </citation>
    <scope>NUCLEOTIDE SEQUENCE</scope>
    <source>
        <strain evidence="1">Ena-SAMPLE-TAB-26-04-2022-14:26:32:270-5432</strain>
    </source>
</reference>
<gene>
    <name evidence="1" type="ORF">WJ0W_002931</name>
</gene>
<proteinExistence type="predicted"/>
<organism evidence="1 2">
    <name type="scientific">Paenibacillus melissococcoides</name>
    <dbReference type="NCBI Taxonomy" id="2912268"/>
    <lineage>
        <taxon>Bacteria</taxon>
        <taxon>Bacillati</taxon>
        <taxon>Bacillota</taxon>
        <taxon>Bacilli</taxon>
        <taxon>Bacillales</taxon>
        <taxon>Paenibacillaceae</taxon>
        <taxon>Paenibacillus</taxon>
    </lineage>
</organism>
<dbReference type="Pfam" id="PF06252">
    <property type="entry name" value="GemA"/>
    <property type="match status" value="1"/>
</dbReference>
<dbReference type="RefSeq" id="WP_261944918.1">
    <property type="nucleotide sequence ID" value="NZ_AP031286.1"/>
</dbReference>
<accession>A0ABN8U7F6</accession>
<dbReference type="Proteomes" id="UP001154322">
    <property type="component" value="Unassembled WGS sequence"/>
</dbReference>
<evidence type="ECO:0000313" key="1">
    <source>
        <dbReference type="EMBL" id="CAH8245696.1"/>
    </source>
</evidence>
<evidence type="ECO:0000313" key="2">
    <source>
        <dbReference type="Proteomes" id="UP001154322"/>
    </source>
</evidence>
<comment type="caution">
    <text evidence="1">The sequence shown here is derived from an EMBL/GenBank/DDBJ whole genome shotgun (WGS) entry which is preliminary data.</text>
</comment>
<dbReference type="EMBL" id="CALYLO010000003">
    <property type="protein sequence ID" value="CAH8245696.1"/>
    <property type="molecule type" value="Genomic_DNA"/>
</dbReference>
<keyword evidence="2" id="KW-1185">Reference proteome</keyword>
<protein>
    <submittedName>
        <fullName evidence="1">Regulatory protein GemA</fullName>
    </submittedName>
</protein>
<dbReference type="InterPro" id="IPR009363">
    <property type="entry name" value="Phage_Mu_Gp16"/>
</dbReference>
<name>A0ABN8U7F6_9BACL</name>